<accession>A0A564ZME6</accession>
<organism evidence="2 3">
    <name type="scientific">Candidatus Methylomirabilis lanthanidiphila</name>
    <dbReference type="NCBI Taxonomy" id="2211376"/>
    <lineage>
        <taxon>Bacteria</taxon>
        <taxon>Candidatus Methylomirabilota</taxon>
        <taxon>Candidatus Methylomirabilia</taxon>
        <taxon>Candidatus Methylomirabilales</taxon>
        <taxon>Candidatus Methylomirabilaceae</taxon>
        <taxon>Candidatus Methylomirabilis</taxon>
    </lineage>
</organism>
<proteinExistence type="predicted"/>
<keyword evidence="1" id="KW-0732">Signal</keyword>
<gene>
    <name evidence="2" type="ORF">MELA_02902</name>
</gene>
<evidence type="ECO:0000313" key="2">
    <source>
        <dbReference type="EMBL" id="VUZ86499.1"/>
    </source>
</evidence>
<reference evidence="2 3" key="1">
    <citation type="submission" date="2019-07" db="EMBL/GenBank/DDBJ databases">
        <authorList>
            <person name="Cremers G."/>
        </authorList>
    </citation>
    <scope>NUCLEOTIDE SEQUENCE [LARGE SCALE GENOMIC DNA]</scope>
</reference>
<name>A0A564ZME6_9BACT</name>
<evidence type="ECO:0008006" key="4">
    <source>
        <dbReference type="Google" id="ProtNLM"/>
    </source>
</evidence>
<evidence type="ECO:0000256" key="1">
    <source>
        <dbReference type="SAM" id="SignalP"/>
    </source>
</evidence>
<feature type="chain" id="PRO_5021949135" description="Rap1a immunity protein domain-containing protein" evidence="1">
    <location>
        <begin position="29"/>
        <end position="133"/>
    </location>
</feature>
<feature type="signal peptide" evidence="1">
    <location>
        <begin position="1"/>
        <end position="28"/>
    </location>
</feature>
<dbReference type="Proteomes" id="UP000334340">
    <property type="component" value="Unassembled WGS sequence"/>
</dbReference>
<dbReference type="AlphaFoldDB" id="A0A564ZME6"/>
<evidence type="ECO:0000313" key="3">
    <source>
        <dbReference type="Proteomes" id="UP000334340"/>
    </source>
</evidence>
<dbReference type="EMBL" id="CABIKM010000063">
    <property type="protein sequence ID" value="VUZ86499.1"/>
    <property type="molecule type" value="Genomic_DNA"/>
</dbReference>
<keyword evidence="3" id="KW-1185">Reference proteome</keyword>
<protein>
    <recommendedName>
        <fullName evidence="4">Rap1a immunity protein domain-containing protein</fullName>
    </recommendedName>
</protein>
<sequence length="133" mass="14890">MTAQLRRRRRRWGIVLPALVTGATSLGATQAERTQEADVLVPPGVLTGRTFVKEMSPDEQRLYGAGLINGMFLAPVLGAPRDRVEWLTRCVEHMTNDQGAAIILKHLQSHPERWHKPLNLESWLAIREACSAE</sequence>